<evidence type="ECO:0000313" key="2">
    <source>
        <dbReference type="Proteomes" id="UP000494119"/>
    </source>
</evidence>
<keyword evidence="2" id="KW-1185">Reference proteome</keyword>
<reference evidence="1 2" key="1">
    <citation type="submission" date="2020-04" db="EMBL/GenBank/DDBJ databases">
        <authorList>
            <person name="De Canck E."/>
        </authorList>
    </citation>
    <scope>NUCLEOTIDE SEQUENCE [LARGE SCALE GENOMIC DNA]</scope>
    <source>
        <strain evidence="1 2">LMG 28688</strain>
    </source>
</reference>
<proteinExistence type="predicted"/>
<dbReference type="EMBL" id="CADIKL010000033">
    <property type="protein sequence ID" value="CAB3800719.1"/>
    <property type="molecule type" value="Genomic_DNA"/>
</dbReference>
<organism evidence="1 2">
    <name type="scientific">Paraburkholderia caffeinitolerans</name>
    <dbReference type="NCBI Taxonomy" id="1723730"/>
    <lineage>
        <taxon>Bacteria</taxon>
        <taxon>Pseudomonadati</taxon>
        <taxon>Pseudomonadota</taxon>
        <taxon>Betaproteobacteria</taxon>
        <taxon>Burkholderiales</taxon>
        <taxon>Burkholderiaceae</taxon>
        <taxon>Paraburkholderia</taxon>
    </lineage>
</organism>
<dbReference type="Proteomes" id="UP000494119">
    <property type="component" value="Unassembled WGS sequence"/>
</dbReference>
<evidence type="ECO:0000313" key="1">
    <source>
        <dbReference type="EMBL" id="CAB3800719.1"/>
    </source>
</evidence>
<protein>
    <submittedName>
        <fullName evidence="1">Uncharacterized protein</fullName>
    </submittedName>
</protein>
<gene>
    <name evidence="1" type="ORF">LMG28688_05215</name>
</gene>
<accession>A0A6J5GH23</accession>
<dbReference type="AlphaFoldDB" id="A0A6J5GH23"/>
<sequence>MARRPEQSTLPATTHDQTVRFYFDVAISCLIPEYPHRRRGKSSDAAWEARYMEGVQEDVSAAIDMEGLSIAHRKHEVVDAAYRLHTAHFTVSVTQKFTAAECFIPREGYVGFSIKPKQFLKAKAALEAKIRNALKEKWIVHTVSYDYAASWIFVYEVKIAGTVELRRIFSQEEIDDADGSVRQAIENFNYEVVSNLEYPGFTVIPQISMRRPKDNIYKFDVYRTEYCGVTEDAVSGDIARLKKENNTSSVHYLELKSARDSFGGHVEDAEMLLELQDLPEGTQLVRAALDLVDYDEDIYDCGNDLVY</sequence>
<name>A0A6J5GH23_9BURK</name>